<dbReference type="PANTHER" id="PTHR44688">
    <property type="entry name" value="DNA-BINDING TRANSCRIPTIONAL ACTIVATOR DEVR_DOSR"/>
    <property type="match status" value="1"/>
</dbReference>
<accession>A0ABS5A852</accession>
<dbReference type="PROSITE" id="PS50043">
    <property type="entry name" value="HTH_LUXR_2"/>
    <property type="match status" value="1"/>
</dbReference>
<feature type="domain" description="HTH luxR-type" evidence="5">
    <location>
        <begin position="358"/>
        <end position="421"/>
    </location>
</feature>
<dbReference type="InterPro" id="IPR016032">
    <property type="entry name" value="Sig_transdc_resp-reg_C-effctor"/>
</dbReference>
<evidence type="ECO:0000313" key="6">
    <source>
        <dbReference type="EMBL" id="MBP2472404.1"/>
    </source>
</evidence>
<dbReference type="PANTHER" id="PTHR44688:SF16">
    <property type="entry name" value="DNA-BINDING TRANSCRIPTIONAL ACTIVATOR DEVR_DOSR"/>
    <property type="match status" value="1"/>
</dbReference>
<keyword evidence="1" id="KW-0805">Transcription regulation</keyword>
<dbReference type="CDD" id="cd06170">
    <property type="entry name" value="LuxR_C_like"/>
    <property type="match status" value="1"/>
</dbReference>
<dbReference type="InterPro" id="IPR000792">
    <property type="entry name" value="Tscrpt_reg_LuxR_C"/>
</dbReference>
<evidence type="ECO:0000256" key="2">
    <source>
        <dbReference type="ARBA" id="ARBA00023125"/>
    </source>
</evidence>
<dbReference type="RefSeq" id="WP_209706463.1">
    <property type="nucleotide sequence ID" value="NZ_JAGIOO010000001.1"/>
</dbReference>
<dbReference type="EMBL" id="JAGIOO010000001">
    <property type="protein sequence ID" value="MBP2472404.1"/>
    <property type="molecule type" value="Genomic_DNA"/>
</dbReference>
<keyword evidence="4" id="KW-0175">Coiled coil</keyword>
<name>A0ABS5A852_9PSEU</name>
<dbReference type="InterPro" id="IPR036388">
    <property type="entry name" value="WH-like_DNA-bd_sf"/>
</dbReference>
<dbReference type="SMART" id="SM00421">
    <property type="entry name" value="HTH_LUXR"/>
    <property type="match status" value="1"/>
</dbReference>
<reference evidence="6 7" key="1">
    <citation type="submission" date="2021-03" db="EMBL/GenBank/DDBJ databases">
        <title>Sequencing the genomes of 1000 actinobacteria strains.</title>
        <authorList>
            <person name="Klenk H.-P."/>
        </authorList>
    </citation>
    <scope>NUCLEOTIDE SEQUENCE [LARGE SCALE GENOMIC DNA]</scope>
    <source>
        <strain evidence="6 7">DSM 44580</strain>
    </source>
</reference>
<evidence type="ECO:0000313" key="7">
    <source>
        <dbReference type="Proteomes" id="UP001519363"/>
    </source>
</evidence>
<keyword evidence="7" id="KW-1185">Reference proteome</keyword>
<dbReference type="Pfam" id="PF00196">
    <property type="entry name" value="GerE"/>
    <property type="match status" value="1"/>
</dbReference>
<dbReference type="PRINTS" id="PR00038">
    <property type="entry name" value="HTHLUXR"/>
</dbReference>
<organism evidence="6 7">
    <name type="scientific">Crossiella equi</name>
    <dbReference type="NCBI Taxonomy" id="130796"/>
    <lineage>
        <taxon>Bacteria</taxon>
        <taxon>Bacillati</taxon>
        <taxon>Actinomycetota</taxon>
        <taxon>Actinomycetes</taxon>
        <taxon>Pseudonocardiales</taxon>
        <taxon>Pseudonocardiaceae</taxon>
        <taxon>Crossiella</taxon>
    </lineage>
</organism>
<evidence type="ECO:0000256" key="3">
    <source>
        <dbReference type="ARBA" id="ARBA00023163"/>
    </source>
</evidence>
<dbReference type="SUPFAM" id="SSF46894">
    <property type="entry name" value="C-terminal effector domain of the bipartite response regulators"/>
    <property type="match status" value="1"/>
</dbReference>
<dbReference type="GO" id="GO:0003677">
    <property type="term" value="F:DNA binding"/>
    <property type="evidence" value="ECO:0007669"/>
    <property type="project" value="UniProtKB-KW"/>
</dbReference>
<dbReference type="Gene3D" id="1.10.10.10">
    <property type="entry name" value="Winged helix-like DNA-binding domain superfamily/Winged helix DNA-binding domain"/>
    <property type="match status" value="1"/>
</dbReference>
<comment type="caution">
    <text evidence="6">The sequence shown here is derived from an EMBL/GenBank/DDBJ whole genome shotgun (WGS) entry which is preliminary data.</text>
</comment>
<keyword evidence="2 6" id="KW-0238">DNA-binding</keyword>
<evidence type="ECO:0000259" key="5">
    <source>
        <dbReference type="PROSITE" id="PS50043"/>
    </source>
</evidence>
<dbReference type="Proteomes" id="UP001519363">
    <property type="component" value="Unassembled WGS sequence"/>
</dbReference>
<proteinExistence type="predicted"/>
<sequence>MSKREARLSVVTPGLSAGAPWPVAGAPLEADGVVGECSAATAAGLMARGENLGLAVQHAEAALAGETCRFDPLCVWRALVTLVCAGELVAADTYCPRLTNETPLASFTVAQRHSMVARTRARIARQCGDLGTALEILAELIDADVSPGVRLVAVAWSAEVLVRQGGVDRAEALLAKHDFDTAVGWRMPMRPMLLAGRAVVHLAAGRALPGLRDYHEAQREFAVQGVRNPSVLPWPHQMPLAALAAHREDVARKLARQGWEDARRWGEVRSMGMALTTLALVEGEEQALDRLTQALELLELARARAELSGVHYEIGVRQAAKGDLGAARGSLGRARHLAEETGALGRARLAERALRGLAEPARPGLSGQEEKIARLARTGHTNRQIADKLYLTVRGVEFHLSSAYRKLGIRSRGELAKAMAE</sequence>
<evidence type="ECO:0000256" key="1">
    <source>
        <dbReference type="ARBA" id="ARBA00023015"/>
    </source>
</evidence>
<gene>
    <name evidence="6" type="ORF">JOF53_001276</name>
</gene>
<protein>
    <submittedName>
        <fullName evidence="6">DNA-binding CsgD family transcriptional regulator</fullName>
    </submittedName>
</protein>
<feature type="coiled-coil region" evidence="4">
    <location>
        <begin position="281"/>
        <end position="308"/>
    </location>
</feature>
<evidence type="ECO:0000256" key="4">
    <source>
        <dbReference type="SAM" id="Coils"/>
    </source>
</evidence>
<keyword evidence="3" id="KW-0804">Transcription</keyword>